<protein>
    <submittedName>
        <fullName evidence="1">Uncharacterized protein</fullName>
    </submittedName>
</protein>
<dbReference type="AlphaFoldDB" id="A0A917PA97"/>
<proteinExistence type="predicted"/>
<reference evidence="1" key="2">
    <citation type="submission" date="2020-09" db="EMBL/GenBank/DDBJ databases">
        <authorList>
            <person name="Sun Q."/>
            <person name="Ohkuma M."/>
        </authorList>
    </citation>
    <scope>NUCLEOTIDE SEQUENCE</scope>
    <source>
        <strain evidence="1">JCM 14371</strain>
    </source>
</reference>
<evidence type="ECO:0000313" key="1">
    <source>
        <dbReference type="EMBL" id="GGJ68476.1"/>
    </source>
</evidence>
<dbReference type="Pfam" id="PF19136">
    <property type="entry name" value="DUF5819"/>
    <property type="match status" value="1"/>
</dbReference>
<evidence type="ECO:0000313" key="2">
    <source>
        <dbReference type="Proteomes" id="UP000635726"/>
    </source>
</evidence>
<sequence>MHSAHVPFGPSSRLHRAAFWLLTVLLSLALLVHSALIQISNFPMTPVKLDLQPLLDRYVSPYFAQNWSFFAPTPLDHSLSMVTRGEYLSPDGTKMQTGWVNVSDPLFTAVGRNRFTPLGMISLMLSNTVVDFKNQLSGKQDATFKRNGVTYIRSVVPASVDPLDAQVMNRTGMAVLKAAHPDYRFSRVQVGIVDDTYPRFTRRNDPTAKHTASFFAVEWQPAPDVKGFCCVQVDRAVLPGRTK</sequence>
<comment type="caution">
    <text evidence="1">The sequence shown here is derived from an EMBL/GenBank/DDBJ whole genome shotgun (WGS) entry which is preliminary data.</text>
</comment>
<dbReference type="RefSeq" id="WP_188961263.1">
    <property type="nucleotide sequence ID" value="NZ_BMOE01000002.1"/>
</dbReference>
<dbReference type="EMBL" id="BMOE01000002">
    <property type="protein sequence ID" value="GGJ68476.1"/>
    <property type="molecule type" value="Genomic_DNA"/>
</dbReference>
<reference evidence="1" key="1">
    <citation type="journal article" date="2014" name="Int. J. Syst. Evol. Microbiol.">
        <title>Complete genome sequence of Corynebacterium casei LMG S-19264T (=DSM 44701T), isolated from a smear-ripened cheese.</title>
        <authorList>
            <consortium name="US DOE Joint Genome Institute (JGI-PGF)"/>
            <person name="Walter F."/>
            <person name="Albersmeier A."/>
            <person name="Kalinowski J."/>
            <person name="Ruckert C."/>
        </authorList>
    </citation>
    <scope>NUCLEOTIDE SEQUENCE</scope>
    <source>
        <strain evidence="1">JCM 14371</strain>
    </source>
</reference>
<keyword evidence="2" id="KW-1185">Reference proteome</keyword>
<organism evidence="1 2">
    <name type="scientific">Deinococcus aquiradiocola</name>
    <dbReference type="NCBI Taxonomy" id="393059"/>
    <lineage>
        <taxon>Bacteria</taxon>
        <taxon>Thermotogati</taxon>
        <taxon>Deinococcota</taxon>
        <taxon>Deinococci</taxon>
        <taxon>Deinococcales</taxon>
        <taxon>Deinococcaceae</taxon>
        <taxon>Deinococcus</taxon>
    </lineage>
</organism>
<gene>
    <name evidence="1" type="ORF">GCM10008939_11140</name>
</gene>
<accession>A0A917PA97</accession>
<dbReference type="Proteomes" id="UP000635726">
    <property type="component" value="Unassembled WGS sequence"/>
</dbReference>
<name>A0A917PA97_9DEIO</name>
<dbReference type="InterPro" id="IPR043857">
    <property type="entry name" value="DUF5819"/>
</dbReference>